<name>A0A7S8IFB1_9CHLR</name>
<keyword evidence="2" id="KW-0804">Transcription</keyword>
<dbReference type="Gene3D" id="1.10.10.60">
    <property type="entry name" value="Homeodomain-like"/>
    <property type="match status" value="1"/>
</dbReference>
<dbReference type="AlphaFoldDB" id="A0A7S8IFB1"/>
<accession>A0A7S8IFB1</accession>
<dbReference type="PROSITE" id="PS01124">
    <property type="entry name" value="HTH_ARAC_FAMILY_2"/>
    <property type="match status" value="1"/>
</dbReference>
<dbReference type="PANTHER" id="PTHR43436">
    <property type="entry name" value="ARAC-FAMILY TRANSCRIPTIONAL REGULATOR"/>
    <property type="match status" value="1"/>
</dbReference>
<keyword evidence="1" id="KW-0805">Transcription regulation</keyword>
<dbReference type="InterPro" id="IPR009594">
    <property type="entry name" value="Tscrpt_reg_HTH_AraC_N"/>
</dbReference>
<dbReference type="Proteomes" id="UP000594468">
    <property type="component" value="Chromosome"/>
</dbReference>
<dbReference type="InterPro" id="IPR009057">
    <property type="entry name" value="Homeodomain-like_sf"/>
</dbReference>
<evidence type="ECO:0000256" key="1">
    <source>
        <dbReference type="ARBA" id="ARBA00023015"/>
    </source>
</evidence>
<dbReference type="SUPFAM" id="SSF46689">
    <property type="entry name" value="Homeodomain-like"/>
    <property type="match status" value="2"/>
</dbReference>
<sequence length="291" mass="33049">MRYQKSKLDELTELILQYAPEEGVNATHIDQLSTAKISSPLKRRPGLDIPIIAVVAQGRKQSYVADQVFDYQAGHVIVICCPIPVEIEIVEDPLLLVGISVNLSRLTDVLLRLDRLDGGVARPEQVDLSSMFSIPLTDDFLNPFIRLLKTLGDTRDADMLSNSIIDEIYYRLLSDERGQQLRSLLVQNGEIQRISRVVEYIHRNLDQPVSVDQLAGMAHMSRTVFYETFKNVMHLSPLQYAKSVKLYEAQKLIKEGKRANEAAYRVGYNSPVQFSREYKRYFGYSPSATPL</sequence>
<evidence type="ECO:0000256" key="2">
    <source>
        <dbReference type="ARBA" id="ARBA00023163"/>
    </source>
</evidence>
<dbReference type="Pfam" id="PF12833">
    <property type="entry name" value="HTH_18"/>
    <property type="match status" value="1"/>
</dbReference>
<dbReference type="Pfam" id="PF06719">
    <property type="entry name" value="AraC_N"/>
    <property type="match status" value="1"/>
</dbReference>
<dbReference type="GO" id="GO:0003700">
    <property type="term" value="F:DNA-binding transcription factor activity"/>
    <property type="evidence" value="ECO:0007669"/>
    <property type="project" value="InterPro"/>
</dbReference>
<evidence type="ECO:0000259" key="3">
    <source>
        <dbReference type="PROSITE" id="PS01124"/>
    </source>
</evidence>
<reference evidence="4 5" key="1">
    <citation type="submission" date="2020-02" db="EMBL/GenBank/DDBJ databases">
        <authorList>
            <person name="Zheng R.K."/>
            <person name="Sun C.M."/>
        </authorList>
    </citation>
    <scope>NUCLEOTIDE SEQUENCE [LARGE SCALE GENOMIC DNA]</scope>
    <source>
        <strain evidence="5">rifampicinis</strain>
    </source>
</reference>
<dbReference type="KEGG" id="pmet:G4Y79_09315"/>
<evidence type="ECO:0000313" key="5">
    <source>
        <dbReference type="Proteomes" id="UP000594468"/>
    </source>
</evidence>
<evidence type="ECO:0000313" key="4">
    <source>
        <dbReference type="EMBL" id="QPC84555.1"/>
    </source>
</evidence>
<protein>
    <submittedName>
        <fullName evidence="4">AraC family transcriptional regulator</fullName>
    </submittedName>
</protein>
<dbReference type="SMART" id="SM00342">
    <property type="entry name" value="HTH_ARAC"/>
    <property type="match status" value="1"/>
</dbReference>
<keyword evidence="5" id="KW-1185">Reference proteome</keyword>
<feature type="domain" description="HTH araC/xylS-type" evidence="3">
    <location>
        <begin position="195"/>
        <end position="291"/>
    </location>
</feature>
<dbReference type="InterPro" id="IPR018060">
    <property type="entry name" value="HTH_AraC"/>
</dbReference>
<gene>
    <name evidence="4" type="ORF">G4Y79_09315</name>
</gene>
<proteinExistence type="predicted"/>
<organism evidence="4 5">
    <name type="scientific">Phototrophicus methaneseepsis</name>
    <dbReference type="NCBI Taxonomy" id="2710758"/>
    <lineage>
        <taxon>Bacteria</taxon>
        <taxon>Bacillati</taxon>
        <taxon>Chloroflexota</taxon>
        <taxon>Candidatus Thermofontia</taxon>
        <taxon>Phototrophicales</taxon>
        <taxon>Phototrophicaceae</taxon>
        <taxon>Phototrophicus</taxon>
    </lineage>
</organism>
<dbReference type="PANTHER" id="PTHR43436:SF1">
    <property type="entry name" value="TRANSCRIPTIONAL REGULATORY PROTEIN"/>
    <property type="match status" value="1"/>
</dbReference>
<dbReference type="GO" id="GO:0043565">
    <property type="term" value="F:sequence-specific DNA binding"/>
    <property type="evidence" value="ECO:0007669"/>
    <property type="project" value="InterPro"/>
</dbReference>
<dbReference type="RefSeq" id="WP_195172618.1">
    <property type="nucleotide sequence ID" value="NZ_CP062983.1"/>
</dbReference>
<dbReference type="EMBL" id="CP062983">
    <property type="protein sequence ID" value="QPC84555.1"/>
    <property type="molecule type" value="Genomic_DNA"/>
</dbReference>